<dbReference type="Pfam" id="PF01494">
    <property type="entry name" value="FAD_binding_3"/>
    <property type="match status" value="1"/>
</dbReference>
<dbReference type="SUPFAM" id="SSF51905">
    <property type="entry name" value="FAD/NAD(P)-binding domain"/>
    <property type="match status" value="1"/>
</dbReference>
<dbReference type="PANTHER" id="PTHR43004:SF19">
    <property type="entry name" value="BINDING MONOOXYGENASE, PUTATIVE (JCVI)-RELATED"/>
    <property type="match status" value="1"/>
</dbReference>
<name>A0A1M7T3Y3_9BRAD</name>
<dbReference type="AlphaFoldDB" id="A0A1M7T3Y3"/>
<evidence type="ECO:0000259" key="4">
    <source>
        <dbReference type="Pfam" id="PF01494"/>
    </source>
</evidence>
<dbReference type="InterPro" id="IPR036188">
    <property type="entry name" value="FAD/NAD-bd_sf"/>
</dbReference>
<evidence type="ECO:0000313" key="6">
    <source>
        <dbReference type="Proteomes" id="UP000184096"/>
    </source>
</evidence>
<keyword evidence="6" id="KW-1185">Reference proteome</keyword>
<dbReference type="GO" id="GO:0016709">
    <property type="term" value="F:oxidoreductase activity, acting on paired donors, with incorporation or reduction of molecular oxygen, NAD(P)H as one donor, and incorporation of one atom of oxygen"/>
    <property type="evidence" value="ECO:0007669"/>
    <property type="project" value="UniProtKB-ARBA"/>
</dbReference>
<dbReference type="OrthoDB" id="9791689at2"/>
<dbReference type="RefSeq" id="WP_072816709.1">
    <property type="nucleotide sequence ID" value="NZ_LT670849.1"/>
</dbReference>
<dbReference type="Gene3D" id="3.50.50.60">
    <property type="entry name" value="FAD/NAD(P)-binding domain"/>
    <property type="match status" value="1"/>
</dbReference>
<protein>
    <submittedName>
        <fullName evidence="5">3-(3-hydroxy-phenyl)propionate hydroxylase</fullName>
    </submittedName>
</protein>
<dbReference type="InterPro" id="IPR002938">
    <property type="entry name" value="FAD-bd"/>
</dbReference>
<dbReference type="Proteomes" id="UP000184096">
    <property type="component" value="Chromosome I"/>
</dbReference>
<evidence type="ECO:0000313" key="5">
    <source>
        <dbReference type="EMBL" id="SHN65364.1"/>
    </source>
</evidence>
<dbReference type="EMBL" id="LT670849">
    <property type="protein sequence ID" value="SHN65364.1"/>
    <property type="molecule type" value="Genomic_DNA"/>
</dbReference>
<proteinExistence type="predicted"/>
<dbReference type="Gene3D" id="3.30.70.2450">
    <property type="match status" value="1"/>
</dbReference>
<dbReference type="Gene3D" id="3.40.30.120">
    <property type="match status" value="1"/>
</dbReference>
<comment type="cofactor">
    <cofactor evidence="1">
        <name>FAD</name>
        <dbReference type="ChEBI" id="CHEBI:57692"/>
    </cofactor>
</comment>
<evidence type="ECO:0000256" key="1">
    <source>
        <dbReference type="ARBA" id="ARBA00001974"/>
    </source>
</evidence>
<sequence>MPENITLTKPVIVVGGGPVGLTTALGLGFYGLPFQLFEEDEALSSDTKAGTILTRTIEAFRRYGVADQVLSKALRIDEIGDVERATNVARPSVSIDLLADETRYPFVINLPQHHLEPILHRQLDEKYPGCVHLRQKLKSFRQSGDGVTVTFDTPEGEREVEGSYLLACDGGRSTIRSQLGVAVEGESLDVLTILVDVKVDLDVQNPRDYPYLAYFADPAEWMILVRQPHCWRFLFPLPADRPEPSREEFREKILRFIGPVNDLEIINTIVYRIHHRIATEWQRGRVFLMGDAAHLITPMWALGLNTGVLDAVNLPWRLAWVARGWATSSLLNGYAREQRPVAAHGSGEMAEAARKYMLGQQDAIRAMSGGQWANALTRTMLGVRLDVDQSGDWSMVRTEAGPLRVGERLPDAVLHAGNGKPVRLHDLADDSFIALYFTDARRRPSLPADRPGLKHFVVSRRDAPLDSGLRERSLFDVGDKFRQRAGCAADTVMLIRPDDHIAAILPMRDGAIEEVYARITGA</sequence>
<dbReference type="PANTHER" id="PTHR43004">
    <property type="entry name" value="TRK SYSTEM POTASSIUM UPTAKE PROTEIN"/>
    <property type="match status" value="1"/>
</dbReference>
<keyword evidence="2" id="KW-0285">Flavoprotein</keyword>
<gene>
    <name evidence="5" type="ORF">SAMN05444170_0701</name>
</gene>
<feature type="domain" description="FAD-binding" evidence="4">
    <location>
        <begin position="10"/>
        <end position="343"/>
    </location>
</feature>
<accession>A0A1M7T3Y3</accession>
<keyword evidence="3" id="KW-0274">FAD</keyword>
<reference evidence="6" key="1">
    <citation type="submission" date="2016-11" db="EMBL/GenBank/DDBJ databases">
        <authorList>
            <person name="Varghese N."/>
            <person name="Submissions S."/>
        </authorList>
    </citation>
    <scope>NUCLEOTIDE SEQUENCE [LARGE SCALE GENOMIC DNA]</scope>
    <source>
        <strain evidence="6">GAS401</strain>
    </source>
</reference>
<dbReference type="PRINTS" id="PR00420">
    <property type="entry name" value="RNGMNOXGNASE"/>
</dbReference>
<organism evidence="5 6">
    <name type="scientific">Bradyrhizobium erythrophlei</name>
    <dbReference type="NCBI Taxonomy" id="1437360"/>
    <lineage>
        <taxon>Bacteria</taxon>
        <taxon>Pseudomonadati</taxon>
        <taxon>Pseudomonadota</taxon>
        <taxon>Alphaproteobacteria</taxon>
        <taxon>Hyphomicrobiales</taxon>
        <taxon>Nitrobacteraceae</taxon>
        <taxon>Bradyrhizobium</taxon>
    </lineage>
</organism>
<dbReference type="InterPro" id="IPR050641">
    <property type="entry name" value="RIFMO-like"/>
</dbReference>
<evidence type="ECO:0000256" key="2">
    <source>
        <dbReference type="ARBA" id="ARBA00022630"/>
    </source>
</evidence>
<dbReference type="GO" id="GO:0071949">
    <property type="term" value="F:FAD binding"/>
    <property type="evidence" value="ECO:0007669"/>
    <property type="project" value="InterPro"/>
</dbReference>
<evidence type="ECO:0000256" key="3">
    <source>
        <dbReference type="ARBA" id="ARBA00022827"/>
    </source>
</evidence>